<dbReference type="InterPro" id="IPR039426">
    <property type="entry name" value="TonB-dep_rcpt-like"/>
</dbReference>
<dbReference type="InterPro" id="IPR023996">
    <property type="entry name" value="TonB-dep_OMP_SusC/RagA"/>
</dbReference>
<evidence type="ECO:0000256" key="2">
    <source>
        <dbReference type="ARBA" id="ARBA00022448"/>
    </source>
</evidence>
<dbReference type="PROSITE" id="PS52016">
    <property type="entry name" value="TONB_DEPENDENT_REC_3"/>
    <property type="match status" value="1"/>
</dbReference>
<keyword evidence="8" id="KW-0732">Signal</keyword>
<dbReference type="InterPro" id="IPR012910">
    <property type="entry name" value="Plug_dom"/>
</dbReference>
<protein>
    <submittedName>
        <fullName evidence="10">TonB-dependent receptor plug</fullName>
    </submittedName>
</protein>
<evidence type="ECO:0000256" key="5">
    <source>
        <dbReference type="ARBA" id="ARBA00023136"/>
    </source>
</evidence>
<dbReference type="Gene3D" id="2.170.130.10">
    <property type="entry name" value="TonB-dependent receptor, plug domain"/>
    <property type="match status" value="1"/>
</dbReference>
<keyword evidence="5 7" id="KW-0472">Membrane</keyword>
<dbReference type="InterPro" id="IPR023997">
    <property type="entry name" value="TonB-dep_OMP_SusC/RagA_CS"/>
</dbReference>
<evidence type="ECO:0000256" key="7">
    <source>
        <dbReference type="PROSITE-ProRule" id="PRU01360"/>
    </source>
</evidence>
<dbReference type="InterPro" id="IPR036942">
    <property type="entry name" value="Beta-barrel_TonB_sf"/>
</dbReference>
<accession>F3ZSK5</accession>
<keyword evidence="4 7" id="KW-0812">Transmembrane</keyword>
<evidence type="ECO:0000256" key="8">
    <source>
        <dbReference type="SAM" id="SignalP"/>
    </source>
</evidence>
<name>F3ZSK5_9BACE</name>
<dbReference type="GO" id="GO:0009279">
    <property type="term" value="C:cell outer membrane"/>
    <property type="evidence" value="ECO:0007669"/>
    <property type="project" value="UniProtKB-SubCell"/>
</dbReference>
<dbReference type="InterPro" id="IPR008969">
    <property type="entry name" value="CarboxyPept-like_regulatory"/>
</dbReference>
<evidence type="ECO:0000256" key="3">
    <source>
        <dbReference type="ARBA" id="ARBA00022452"/>
    </source>
</evidence>
<evidence type="ECO:0000259" key="9">
    <source>
        <dbReference type="Pfam" id="PF07715"/>
    </source>
</evidence>
<keyword evidence="6 7" id="KW-0998">Cell outer membrane</keyword>
<evidence type="ECO:0000313" key="10">
    <source>
        <dbReference type="EMBL" id="EGJ72157.1"/>
    </source>
</evidence>
<sequence length="1082" mass="120621">MYKFKKISFLLLLFIGLSSTLSYAQAQNVTVTGKLKDNFDEELIGATVVQKGTTNGTITDIDGNYKITVPANATLEFSYIGLETLAVKVNGKTVIDAQLKQSSEFQLDEVVAIGYGTVKRSELTSAVSSVKGDDIANIPVTDALQALNGKVAGLQITQAQGSPGADVKVRVRGGISITQSNDPLYIVDGFPSPDGLRVLDPTDIESIDVLKDASATAIYGAAGANGVILITTKSGKEGKANINFDSYVGFKKISKRLGVLKPLDFVKLEYERAMLDGGIDEARKFTQRYGLGWDEETPLLANMQNTWNDMPDAYGNRAGINWQDEIFDGQTPVTQNYKFSVNGGNKDTKYNVSFAHTDDDGVMKGSGYEKNNIRMRLDQKLNEKLRFSANVGYVWDKTTGLGSLNEGGRFSRMQHIIQYRPVISRDGNDQDLLNMDVDPILDNDSGNVMVNPNTSITEEKRKRTSRILNINASITYNILPNLTYRGMVGMGRNDNDNDVFFGPRSSQAQRSGGPYAELRKASRDNWTYSNTLTYKPKINRNHKLDIMVGQEETYRRDKSMNLGIRNFGEDNFGLNDLSLGKFADVPTNDVSDSRQLSFFSRVNYNLLAKYLFTVTVRTDGSSKFGGDSKWGVFPSGSFAWRASDEDFIKNLNIFSDLKLRVGFGTAGNNNIQNYLSLMRMGSSYMPENGIQENSYYEQQLANSKLKWETDVSTNIGLDMGFFSQRLQVTLDFYRNEASDLLLNKNLPLISGFPSMIANIGKTRNVGFEMAVTSYNIDNDNFKWSTTFNFATNKNKVIKLADASTMPVRSNWSSNEWNGYDYMIREGEPIGQMWGYVNDGIYKVEDFDFNPNAGKEEDVYTLKEGIVSVSGEKVRPGYWKYRDLNGDGVIDSKDEKVIGKAQPKFYGGITNNFSYKGFDLSFVLNYSVGGDVYNANKMFYTMTKNRYKNALTDVLGRFTYIDQNGENVYRNPDALAQLNSNNNYASLHGTQNLQFSSKFVESASYLRLSNITFGYTVPRTLVRKIGIQSLRFYASMNNLFTITGYSGFDPEVDTRSNGGLSPGIDWGAYPRATTTLFGLNLTL</sequence>
<comment type="subcellular location">
    <subcellularLocation>
        <location evidence="1 7">Cell outer membrane</location>
        <topology evidence="1 7">Multi-pass membrane protein</topology>
    </subcellularLocation>
</comment>
<dbReference type="Proteomes" id="UP000018439">
    <property type="component" value="Chromosome"/>
</dbReference>
<dbReference type="NCBIfam" id="TIGR04056">
    <property type="entry name" value="OMP_RagA_SusC"/>
    <property type="match status" value="1"/>
</dbReference>
<feature type="domain" description="TonB-dependent receptor plug" evidence="9">
    <location>
        <begin position="121"/>
        <end position="227"/>
    </location>
</feature>
<dbReference type="AlphaFoldDB" id="F3ZSK5"/>
<dbReference type="STRING" id="679937.Bcop_1982"/>
<comment type="similarity">
    <text evidence="7">Belongs to the TonB-dependent receptor family.</text>
</comment>
<evidence type="ECO:0000256" key="4">
    <source>
        <dbReference type="ARBA" id="ARBA00022692"/>
    </source>
</evidence>
<feature type="signal peptide" evidence="8">
    <location>
        <begin position="1"/>
        <end position="24"/>
    </location>
</feature>
<feature type="chain" id="PRO_5003305484" evidence="8">
    <location>
        <begin position="25"/>
        <end position="1082"/>
    </location>
</feature>
<keyword evidence="11" id="KW-1185">Reference proteome</keyword>
<dbReference type="NCBIfam" id="TIGR04057">
    <property type="entry name" value="SusC_RagA_signa"/>
    <property type="match status" value="1"/>
</dbReference>
<gene>
    <name evidence="10" type="ORF">Bcop_1982</name>
</gene>
<dbReference type="OrthoDB" id="1096961at2"/>
<organism evidence="10 11">
    <name type="scientific">Bacteroides coprosuis DSM 18011</name>
    <dbReference type="NCBI Taxonomy" id="679937"/>
    <lineage>
        <taxon>Bacteria</taxon>
        <taxon>Pseudomonadati</taxon>
        <taxon>Bacteroidota</taxon>
        <taxon>Bacteroidia</taxon>
        <taxon>Bacteroidales</taxon>
        <taxon>Bacteroidaceae</taxon>
        <taxon>Bacteroides</taxon>
    </lineage>
</organism>
<evidence type="ECO:0000256" key="1">
    <source>
        <dbReference type="ARBA" id="ARBA00004571"/>
    </source>
</evidence>
<dbReference type="Pfam" id="PF13715">
    <property type="entry name" value="CarbopepD_reg_2"/>
    <property type="match status" value="1"/>
</dbReference>
<evidence type="ECO:0000313" key="11">
    <source>
        <dbReference type="Proteomes" id="UP000018439"/>
    </source>
</evidence>
<dbReference type="FunFam" id="2.170.130.10:FF:000008">
    <property type="entry name" value="SusC/RagA family TonB-linked outer membrane protein"/>
    <property type="match status" value="1"/>
</dbReference>
<dbReference type="Pfam" id="PF07715">
    <property type="entry name" value="Plug"/>
    <property type="match status" value="1"/>
</dbReference>
<reference evidence="10 11" key="1">
    <citation type="journal article" date="2011" name="Stand. Genomic Sci.">
        <title>Non-contiguous finished genome sequence of Bacteroides coprosuis type strain (PC139).</title>
        <authorList>
            <person name="Land M."/>
            <person name="Held B."/>
            <person name="Gronow S."/>
            <person name="Abt B."/>
            <person name="Lucas S."/>
            <person name="Del Rio T.G."/>
            <person name="Nolan M."/>
            <person name="Tice H."/>
            <person name="Cheng J.F."/>
            <person name="Pitluck S."/>
            <person name="Liolios K."/>
            <person name="Pagani I."/>
            <person name="Ivanova N."/>
            <person name="Mavromatis K."/>
            <person name="Mikhailova N."/>
            <person name="Pati A."/>
            <person name="Tapia R."/>
            <person name="Han C."/>
            <person name="Goodwin L."/>
            <person name="Chen A."/>
            <person name="Palaniappan K."/>
            <person name="Hauser L."/>
            <person name="Brambilla E.M."/>
            <person name="Rohde M."/>
            <person name="Goker M."/>
            <person name="Detter J.C."/>
            <person name="Woyke T."/>
            <person name="Bristow J."/>
            <person name="Eisen J.A."/>
            <person name="Markowitz V."/>
            <person name="Hugenholtz P."/>
            <person name="Kyrpides N.C."/>
            <person name="Klenk H.P."/>
            <person name="Lapidus A."/>
        </authorList>
    </citation>
    <scope>NUCLEOTIDE SEQUENCE</scope>
    <source>
        <strain evidence="10 11">DSM 18011</strain>
    </source>
</reference>
<keyword evidence="3 7" id="KW-1134">Transmembrane beta strand</keyword>
<evidence type="ECO:0000256" key="6">
    <source>
        <dbReference type="ARBA" id="ARBA00023237"/>
    </source>
</evidence>
<dbReference type="FunFam" id="2.60.40.1120:FF:000003">
    <property type="entry name" value="Outer membrane protein Omp121"/>
    <property type="match status" value="1"/>
</dbReference>
<dbReference type="HOGENOM" id="CLU_004317_0_2_10"/>
<dbReference type="EMBL" id="CM001167">
    <property type="protein sequence ID" value="EGJ72157.1"/>
    <property type="molecule type" value="Genomic_DNA"/>
</dbReference>
<dbReference type="SUPFAM" id="SSF49464">
    <property type="entry name" value="Carboxypeptidase regulatory domain-like"/>
    <property type="match status" value="1"/>
</dbReference>
<dbReference type="Gene3D" id="2.40.170.20">
    <property type="entry name" value="TonB-dependent receptor, beta-barrel domain"/>
    <property type="match status" value="1"/>
</dbReference>
<dbReference type="InterPro" id="IPR037066">
    <property type="entry name" value="Plug_dom_sf"/>
</dbReference>
<proteinExistence type="inferred from homology"/>
<dbReference type="SUPFAM" id="SSF56935">
    <property type="entry name" value="Porins"/>
    <property type="match status" value="1"/>
</dbReference>
<dbReference type="eggNOG" id="COG4771">
    <property type="taxonomic scope" value="Bacteria"/>
</dbReference>
<keyword evidence="10" id="KW-0675">Receptor</keyword>
<keyword evidence="2 7" id="KW-0813">Transport</keyword>